<accession>A0A7W9SWB2</accession>
<dbReference type="EMBL" id="JACHGW010000007">
    <property type="protein sequence ID" value="MBB6053545.1"/>
    <property type="molecule type" value="Genomic_DNA"/>
</dbReference>
<reference evidence="1 2" key="1">
    <citation type="submission" date="2020-08" db="EMBL/GenBank/DDBJ databases">
        <title>Genomic Encyclopedia of Type Strains, Phase IV (KMG-IV): sequencing the most valuable type-strain genomes for metagenomic binning, comparative biology and taxonomic classification.</title>
        <authorList>
            <person name="Goeker M."/>
        </authorList>
    </citation>
    <scope>NUCLEOTIDE SEQUENCE [LARGE SCALE GENOMIC DNA]</scope>
    <source>
        <strain evidence="1 2">DSM 23562</strain>
    </source>
</reference>
<organism evidence="1 2">
    <name type="scientific">Armatimonas rosea</name>
    <dbReference type="NCBI Taxonomy" id="685828"/>
    <lineage>
        <taxon>Bacteria</taxon>
        <taxon>Bacillati</taxon>
        <taxon>Armatimonadota</taxon>
        <taxon>Armatimonadia</taxon>
        <taxon>Armatimonadales</taxon>
        <taxon>Armatimonadaceae</taxon>
        <taxon>Armatimonas</taxon>
    </lineage>
</organism>
<comment type="caution">
    <text evidence="1">The sequence shown here is derived from an EMBL/GenBank/DDBJ whole genome shotgun (WGS) entry which is preliminary data.</text>
</comment>
<name>A0A7W9SWB2_ARMRO</name>
<evidence type="ECO:0000313" key="1">
    <source>
        <dbReference type="EMBL" id="MBB6053545.1"/>
    </source>
</evidence>
<keyword evidence="2" id="KW-1185">Reference proteome</keyword>
<dbReference type="AlphaFoldDB" id="A0A7W9SWB2"/>
<dbReference type="RefSeq" id="WP_184203634.1">
    <property type="nucleotide sequence ID" value="NZ_JACHGW010000007.1"/>
</dbReference>
<protein>
    <submittedName>
        <fullName evidence="1">Uncharacterized protein</fullName>
    </submittedName>
</protein>
<proteinExistence type="predicted"/>
<evidence type="ECO:0000313" key="2">
    <source>
        <dbReference type="Proteomes" id="UP000520814"/>
    </source>
</evidence>
<gene>
    <name evidence="1" type="ORF">HNQ39_005380</name>
</gene>
<dbReference type="Proteomes" id="UP000520814">
    <property type="component" value="Unassembled WGS sequence"/>
</dbReference>
<sequence length="230" mass="24526">MIDASRAFICIRPATYENAAEAKYLEAIFKGRAGTLENTVFAILNPEGTEHLVRPGRSPQMLYRTPAEMAAAMKQLAAKFPAKAAPTAIPAMHDFRLSLNTAACDSMPLVVAVGGGEATVAKLAWAPELLGKWAYAPVATPAEVKAAGLSLEPGIYAIEPDRFGQKGAVLAQWPLNADPAMVSKGLQEAQKKHNGDGKVAREHINQGVQLGVLWKSLLPNTDPNGPPPRR</sequence>